<evidence type="ECO:0000313" key="4">
    <source>
        <dbReference type="Proteomes" id="UP000250443"/>
    </source>
</evidence>
<evidence type="ECO:0000259" key="2">
    <source>
        <dbReference type="Pfam" id="PF01035"/>
    </source>
</evidence>
<dbReference type="AlphaFoldDB" id="A0A2X2E6Y5"/>
<evidence type="ECO:0000256" key="1">
    <source>
        <dbReference type="ARBA" id="ARBA00022763"/>
    </source>
</evidence>
<name>A0A2X2E6Y5_PSELU</name>
<accession>A0A2X2E6Y5</accession>
<dbReference type="GO" id="GO:0008168">
    <property type="term" value="F:methyltransferase activity"/>
    <property type="evidence" value="ECO:0007669"/>
    <property type="project" value="UniProtKB-KW"/>
</dbReference>
<keyword evidence="1" id="KW-0227">DNA damage</keyword>
<dbReference type="Proteomes" id="UP000250443">
    <property type="component" value="Unassembled WGS sequence"/>
</dbReference>
<dbReference type="CDD" id="cd06445">
    <property type="entry name" value="ATase"/>
    <property type="match status" value="1"/>
</dbReference>
<dbReference type="EMBL" id="UAUF01000009">
    <property type="protein sequence ID" value="SPZ03859.1"/>
    <property type="molecule type" value="Genomic_DNA"/>
</dbReference>
<dbReference type="PANTHER" id="PTHR42942:SF1">
    <property type="entry name" value="ALKYLTRANSFERASE-LIKE PROTEIN 1"/>
    <property type="match status" value="1"/>
</dbReference>
<dbReference type="GO" id="GO:0032259">
    <property type="term" value="P:methylation"/>
    <property type="evidence" value="ECO:0007669"/>
    <property type="project" value="UniProtKB-KW"/>
</dbReference>
<dbReference type="InterPro" id="IPR014048">
    <property type="entry name" value="MethylDNA_cys_MeTrfase_DNA-bd"/>
</dbReference>
<dbReference type="Pfam" id="PF01035">
    <property type="entry name" value="DNA_binding_1"/>
    <property type="match status" value="1"/>
</dbReference>
<sequence>MPHSRFQHSDTPETRQAALFGVMAEIPPGKVVSYGQLAELAGLGRAARWVGRTLSRLPEGTTLPWHRVIGADGRISLPSDSLPGIEQRQRLRAEGIIFHNDQVDMRRHRWNPLQACE</sequence>
<feature type="domain" description="Methylated-DNA-[protein]-cysteine S-methyltransferase DNA binding" evidence="2">
    <location>
        <begin position="17"/>
        <end position="96"/>
    </location>
</feature>
<dbReference type="InterPro" id="IPR036388">
    <property type="entry name" value="WH-like_DNA-bd_sf"/>
</dbReference>
<evidence type="ECO:0000313" key="3">
    <source>
        <dbReference type="EMBL" id="SPZ03859.1"/>
    </source>
</evidence>
<dbReference type="GO" id="GO:0006281">
    <property type="term" value="P:DNA repair"/>
    <property type="evidence" value="ECO:0007669"/>
    <property type="project" value="InterPro"/>
</dbReference>
<dbReference type="InterPro" id="IPR036217">
    <property type="entry name" value="MethylDNA_cys_MeTrfase_DNAb"/>
</dbReference>
<dbReference type="SUPFAM" id="SSF46767">
    <property type="entry name" value="Methylated DNA-protein cysteine methyltransferase, C-terminal domain"/>
    <property type="match status" value="1"/>
</dbReference>
<keyword evidence="3" id="KW-0808">Transferase</keyword>
<protein>
    <submittedName>
        <fullName evidence="3">Methylated-DNA-[protein]-cysteine S-methyltransferase</fullName>
    </submittedName>
</protein>
<dbReference type="InterPro" id="IPR052520">
    <property type="entry name" value="ATL_DNA_repair"/>
</dbReference>
<gene>
    <name evidence="3" type="ORF">NCTC11842_01199</name>
</gene>
<dbReference type="RefSeq" id="WP_010795297.1">
    <property type="nucleotide sequence ID" value="NZ_UAUF01000009.1"/>
</dbReference>
<dbReference type="PANTHER" id="PTHR42942">
    <property type="entry name" value="6-O-METHYLGUANINE DNA METHYLTRANSFERASE"/>
    <property type="match status" value="1"/>
</dbReference>
<keyword evidence="3" id="KW-0489">Methyltransferase</keyword>
<organism evidence="3 4">
    <name type="scientific">Pseudomonas luteola</name>
    <dbReference type="NCBI Taxonomy" id="47886"/>
    <lineage>
        <taxon>Bacteria</taxon>
        <taxon>Pseudomonadati</taxon>
        <taxon>Pseudomonadota</taxon>
        <taxon>Gammaproteobacteria</taxon>
        <taxon>Pseudomonadales</taxon>
        <taxon>Pseudomonadaceae</taxon>
        <taxon>Pseudomonas</taxon>
    </lineage>
</organism>
<reference evidence="3 4" key="1">
    <citation type="submission" date="2018-06" db="EMBL/GenBank/DDBJ databases">
        <authorList>
            <consortium name="Pathogen Informatics"/>
            <person name="Doyle S."/>
        </authorList>
    </citation>
    <scope>NUCLEOTIDE SEQUENCE [LARGE SCALE GENOMIC DNA]</scope>
    <source>
        <strain evidence="3 4">NCTC11842</strain>
    </source>
</reference>
<dbReference type="Gene3D" id="1.10.10.10">
    <property type="entry name" value="Winged helix-like DNA-binding domain superfamily/Winged helix DNA-binding domain"/>
    <property type="match status" value="1"/>
</dbReference>
<proteinExistence type="predicted"/>